<sequence length="400" mass="44544">MKERLDRLFPLMQKWRRHFHQYPEPSFQERNTSEKVAGYLKSLNLDVKTEVGGYGVTGLLKGKGDGPTVALRADMDALPIQDEKTCEYRSTVPGVMHACGHDGHMAMLMGAATLLSELREELRGNVLFLFQPAEELVPGGAKAMIEDGALEGVDVIYGAHLWTPLPLGTVGSRPGVLMAAADAFRIEIKGRGGHAGLPHEAVDAVQIAAHLVVHLQSIISRQVNPLEPAVISVGTIQAGQTFNVIAEHCRLEGTVRTFNEEVRRLIVRRMKEVTETTCRMYGADCEFYYEWGYPAVSNEPRSARRLMDEARKVDGVSCVKEMEPLMAGEDFSYYLKERPGAFCFIGAGNDRDFRYPHHHPMFDFDERAMKIGAGLLIRMALREMGLELEEIGKIPGQCQE</sequence>
<evidence type="ECO:0000259" key="4">
    <source>
        <dbReference type="Pfam" id="PF07687"/>
    </source>
</evidence>
<keyword evidence="2 5" id="KW-0378">Hydrolase</keyword>
<evidence type="ECO:0000256" key="2">
    <source>
        <dbReference type="ARBA" id="ARBA00022801"/>
    </source>
</evidence>
<dbReference type="FunFam" id="3.30.70.360:FF:000014">
    <property type="entry name" value="N-acyl-L-amino acid amidohydrolase"/>
    <property type="match status" value="1"/>
</dbReference>
<feature type="binding site" evidence="3">
    <location>
        <position position="135"/>
    </location>
    <ligand>
        <name>Mn(2+)</name>
        <dbReference type="ChEBI" id="CHEBI:29035"/>
        <label>2</label>
    </ligand>
</feature>
<dbReference type="Gene3D" id="3.30.70.360">
    <property type="match status" value="1"/>
</dbReference>
<dbReference type="GO" id="GO:0016787">
    <property type="term" value="F:hydrolase activity"/>
    <property type="evidence" value="ECO:0007669"/>
    <property type="project" value="UniProtKB-KW"/>
</dbReference>
<comment type="similarity">
    <text evidence="1">Belongs to the peptidase M20 family.</text>
</comment>
<evidence type="ECO:0000256" key="3">
    <source>
        <dbReference type="PIRSR" id="PIRSR005962-1"/>
    </source>
</evidence>
<dbReference type="GO" id="GO:0046872">
    <property type="term" value="F:metal ion binding"/>
    <property type="evidence" value="ECO:0007669"/>
    <property type="project" value="UniProtKB-KW"/>
</dbReference>
<dbReference type="SUPFAM" id="SSF55031">
    <property type="entry name" value="Bacterial exopeptidase dimerisation domain"/>
    <property type="match status" value="1"/>
</dbReference>
<organism evidence="5 6">
    <name type="scientific">Thermoactinomyces intermedius</name>
    <dbReference type="NCBI Taxonomy" id="2024"/>
    <lineage>
        <taxon>Bacteria</taxon>
        <taxon>Bacillati</taxon>
        <taxon>Bacillota</taxon>
        <taxon>Bacilli</taxon>
        <taxon>Bacillales</taxon>
        <taxon>Thermoactinomycetaceae</taxon>
        <taxon>Thermoactinomyces</taxon>
    </lineage>
</organism>
<evidence type="ECO:0000313" key="6">
    <source>
        <dbReference type="Proteomes" id="UP000633619"/>
    </source>
</evidence>
<dbReference type="EMBL" id="JAECVW010000001">
    <property type="protein sequence ID" value="MBH8593828.1"/>
    <property type="molecule type" value="Genomic_DNA"/>
</dbReference>
<name>A0A8I1A3G8_THEIN</name>
<feature type="binding site" evidence="3">
    <location>
        <position position="99"/>
    </location>
    <ligand>
        <name>Mn(2+)</name>
        <dbReference type="ChEBI" id="CHEBI:29035"/>
        <label>2</label>
    </ligand>
</feature>
<dbReference type="AlphaFoldDB" id="A0A8I1A3G8"/>
<protein>
    <submittedName>
        <fullName evidence="5">Amidohydrolase</fullName>
    </submittedName>
</protein>
<feature type="binding site" evidence="3">
    <location>
        <position position="160"/>
    </location>
    <ligand>
        <name>Mn(2+)</name>
        <dbReference type="ChEBI" id="CHEBI:29035"/>
        <label>2</label>
    </ligand>
</feature>
<dbReference type="CDD" id="cd08021">
    <property type="entry name" value="M20_Acy1_YhaA-like"/>
    <property type="match status" value="1"/>
</dbReference>
<feature type="domain" description="Peptidase M20 dimerisation" evidence="4">
    <location>
        <begin position="183"/>
        <end position="276"/>
    </location>
</feature>
<dbReference type="NCBIfam" id="TIGR01891">
    <property type="entry name" value="amidohydrolases"/>
    <property type="match status" value="1"/>
</dbReference>
<feature type="binding site" evidence="3">
    <location>
        <position position="101"/>
    </location>
    <ligand>
        <name>Mn(2+)</name>
        <dbReference type="ChEBI" id="CHEBI:29035"/>
        <label>2</label>
    </ligand>
</feature>
<dbReference type="InterPro" id="IPR017439">
    <property type="entry name" value="Amidohydrolase"/>
</dbReference>
<reference evidence="5 6" key="1">
    <citation type="submission" date="2020-12" db="EMBL/GenBank/DDBJ databases">
        <title>WGS of Thermoactinomyces spp.</title>
        <authorList>
            <person name="Cheng K."/>
        </authorList>
    </citation>
    <scope>NUCLEOTIDE SEQUENCE [LARGE SCALE GENOMIC DNA]</scope>
    <source>
        <strain evidence="6">CICC 10671\DSM 43846</strain>
    </source>
</reference>
<feature type="binding site" evidence="3">
    <location>
        <position position="358"/>
    </location>
    <ligand>
        <name>Mn(2+)</name>
        <dbReference type="ChEBI" id="CHEBI:29035"/>
        <label>2</label>
    </ligand>
</feature>
<proteinExistence type="inferred from homology"/>
<gene>
    <name evidence="5" type="ORF">I8U20_00620</name>
</gene>
<dbReference type="InterPro" id="IPR002933">
    <property type="entry name" value="Peptidase_M20"/>
</dbReference>
<comment type="cofactor">
    <cofactor evidence="3">
        <name>Mn(2+)</name>
        <dbReference type="ChEBI" id="CHEBI:29035"/>
    </cofactor>
    <text evidence="3">The Mn(2+) ion enhances activity.</text>
</comment>
<keyword evidence="3" id="KW-0464">Manganese</keyword>
<dbReference type="Pfam" id="PF07687">
    <property type="entry name" value="M20_dimer"/>
    <property type="match status" value="1"/>
</dbReference>
<dbReference type="RefSeq" id="WP_181731102.1">
    <property type="nucleotide sequence ID" value="NZ_JACEIR010000001.1"/>
</dbReference>
<dbReference type="SUPFAM" id="SSF53187">
    <property type="entry name" value="Zn-dependent exopeptidases"/>
    <property type="match status" value="1"/>
</dbReference>
<dbReference type="Pfam" id="PF01546">
    <property type="entry name" value="Peptidase_M20"/>
    <property type="match status" value="1"/>
</dbReference>
<evidence type="ECO:0000313" key="5">
    <source>
        <dbReference type="EMBL" id="MBH8593828.1"/>
    </source>
</evidence>
<dbReference type="InterPro" id="IPR011650">
    <property type="entry name" value="Peptidase_M20_dimer"/>
</dbReference>
<keyword evidence="6" id="KW-1185">Reference proteome</keyword>
<comment type="caution">
    <text evidence="5">The sequence shown here is derived from an EMBL/GenBank/DDBJ whole genome shotgun (WGS) entry which is preliminary data.</text>
</comment>
<dbReference type="PANTHER" id="PTHR11014:SF63">
    <property type="entry name" value="METALLOPEPTIDASE, PUTATIVE (AFU_ORTHOLOGUE AFUA_6G09600)-RELATED"/>
    <property type="match status" value="1"/>
</dbReference>
<accession>A0A8I1A3G8</accession>
<keyword evidence="3" id="KW-0479">Metal-binding</keyword>
<dbReference type="Gene3D" id="3.40.630.10">
    <property type="entry name" value="Zn peptidases"/>
    <property type="match status" value="1"/>
</dbReference>
<dbReference type="Proteomes" id="UP000633619">
    <property type="component" value="Unassembled WGS sequence"/>
</dbReference>
<dbReference type="PIRSF" id="PIRSF005962">
    <property type="entry name" value="Pept_M20D_amidohydro"/>
    <property type="match status" value="1"/>
</dbReference>
<dbReference type="PANTHER" id="PTHR11014">
    <property type="entry name" value="PEPTIDASE M20 FAMILY MEMBER"/>
    <property type="match status" value="1"/>
</dbReference>
<dbReference type="InterPro" id="IPR036264">
    <property type="entry name" value="Bact_exopeptidase_dim_dom"/>
</dbReference>
<evidence type="ECO:0000256" key="1">
    <source>
        <dbReference type="ARBA" id="ARBA00006153"/>
    </source>
</evidence>